<dbReference type="PANTHER" id="PTHR30329">
    <property type="entry name" value="STATOR ELEMENT OF FLAGELLAR MOTOR COMPLEX"/>
    <property type="match status" value="1"/>
</dbReference>
<keyword evidence="2 4" id="KW-0472">Membrane</keyword>
<evidence type="ECO:0000313" key="7">
    <source>
        <dbReference type="EMBL" id="TCO75793.1"/>
    </source>
</evidence>
<dbReference type="Gene3D" id="3.30.1330.60">
    <property type="entry name" value="OmpA-like domain"/>
    <property type="match status" value="1"/>
</dbReference>
<dbReference type="Pfam" id="PF00691">
    <property type="entry name" value="OmpA"/>
    <property type="match status" value="1"/>
</dbReference>
<feature type="chain" id="PRO_5020861072" evidence="5">
    <location>
        <begin position="24"/>
        <end position="222"/>
    </location>
</feature>
<dbReference type="Proteomes" id="UP000295765">
    <property type="component" value="Unassembled WGS sequence"/>
</dbReference>
<dbReference type="PROSITE" id="PS51123">
    <property type="entry name" value="OMPA_2"/>
    <property type="match status" value="1"/>
</dbReference>
<proteinExistence type="predicted"/>
<comment type="caution">
    <text evidence="7">The sequence shown here is derived from an EMBL/GenBank/DDBJ whole genome shotgun (WGS) entry which is preliminary data.</text>
</comment>
<evidence type="ECO:0000256" key="1">
    <source>
        <dbReference type="ARBA" id="ARBA00004442"/>
    </source>
</evidence>
<evidence type="ECO:0000256" key="5">
    <source>
        <dbReference type="SAM" id="SignalP"/>
    </source>
</evidence>
<dbReference type="AlphaFoldDB" id="A0A4R2KPY9"/>
<evidence type="ECO:0000256" key="3">
    <source>
        <dbReference type="ARBA" id="ARBA00023237"/>
    </source>
</evidence>
<dbReference type="Pfam" id="PF13488">
    <property type="entry name" value="Gly-zipper_Omp"/>
    <property type="match status" value="1"/>
</dbReference>
<evidence type="ECO:0000313" key="8">
    <source>
        <dbReference type="Proteomes" id="UP000295765"/>
    </source>
</evidence>
<keyword evidence="8" id="KW-1185">Reference proteome</keyword>
<feature type="signal peptide" evidence="5">
    <location>
        <begin position="1"/>
        <end position="23"/>
    </location>
</feature>
<dbReference type="EMBL" id="SLWY01000039">
    <property type="protein sequence ID" value="TCO75793.1"/>
    <property type="molecule type" value="Genomic_DNA"/>
</dbReference>
<dbReference type="SUPFAM" id="SSF103088">
    <property type="entry name" value="OmpA-like"/>
    <property type="match status" value="1"/>
</dbReference>
<name>A0A4R2KPY9_9GAMM</name>
<dbReference type="InterPro" id="IPR050330">
    <property type="entry name" value="Bact_OuterMem_StrucFunc"/>
</dbReference>
<dbReference type="PROSITE" id="PS51257">
    <property type="entry name" value="PROKAR_LIPOPROTEIN"/>
    <property type="match status" value="1"/>
</dbReference>
<dbReference type="RefSeq" id="WP_132545910.1">
    <property type="nucleotide sequence ID" value="NZ_SLWY01000039.1"/>
</dbReference>
<evidence type="ECO:0000259" key="6">
    <source>
        <dbReference type="PROSITE" id="PS51123"/>
    </source>
</evidence>
<keyword evidence="5" id="KW-0732">Signal</keyword>
<sequence length="222" mass="22111">MKHSHTRLIVAGLTLALALGGCAQPGGGSAGGMSNTSKGAIAGGVVGALAGGLTQGHDKAKRALIGAGIGALAGAAVGSYMDQQEQQLKGQLAGSGVDVVRQGDSIVLNMPEAISFDTGKAALKPGGEAQIGKIAAVIKQYDKTVVDVAGHADSSGNPQSNLALSQRRAAAVASALVRDGIPQSRMVINGYGDTRPVADNASEAGRAANRRVEITLLPLTQG</sequence>
<organism evidence="7 8">
    <name type="scientific">Plasticicumulans lactativorans</name>
    <dbReference type="NCBI Taxonomy" id="1133106"/>
    <lineage>
        <taxon>Bacteria</taxon>
        <taxon>Pseudomonadati</taxon>
        <taxon>Pseudomonadota</taxon>
        <taxon>Gammaproteobacteria</taxon>
        <taxon>Candidatus Competibacteraceae</taxon>
        <taxon>Plasticicumulans</taxon>
    </lineage>
</organism>
<accession>A0A4R2KPY9</accession>
<dbReference type="InterPro" id="IPR006664">
    <property type="entry name" value="OMP_bac"/>
</dbReference>
<keyword evidence="3" id="KW-0998">Cell outer membrane</keyword>
<protein>
    <submittedName>
        <fullName evidence="7">Outer membrane protein OmpA-like peptidoglycan-associated protein</fullName>
    </submittedName>
</protein>
<feature type="domain" description="OmpA-like" evidence="6">
    <location>
        <begin position="103"/>
        <end position="220"/>
    </location>
</feature>
<evidence type="ECO:0000256" key="2">
    <source>
        <dbReference type="ARBA" id="ARBA00023136"/>
    </source>
</evidence>
<comment type="subcellular location">
    <subcellularLocation>
        <location evidence="1">Cell outer membrane</location>
    </subcellularLocation>
</comment>
<dbReference type="PANTHER" id="PTHR30329:SF21">
    <property type="entry name" value="LIPOPROTEIN YIAD-RELATED"/>
    <property type="match status" value="1"/>
</dbReference>
<dbReference type="InterPro" id="IPR006665">
    <property type="entry name" value="OmpA-like"/>
</dbReference>
<gene>
    <name evidence="7" type="ORF">EV699_13911</name>
</gene>
<dbReference type="GO" id="GO:0009279">
    <property type="term" value="C:cell outer membrane"/>
    <property type="evidence" value="ECO:0007669"/>
    <property type="project" value="UniProtKB-SubCell"/>
</dbReference>
<dbReference type="InterPro" id="IPR036737">
    <property type="entry name" value="OmpA-like_sf"/>
</dbReference>
<dbReference type="CDD" id="cd07185">
    <property type="entry name" value="OmpA_C-like"/>
    <property type="match status" value="1"/>
</dbReference>
<evidence type="ECO:0000256" key="4">
    <source>
        <dbReference type="PROSITE-ProRule" id="PRU00473"/>
    </source>
</evidence>
<reference evidence="7 8" key="1">
    <citation type="submission" date="2019-03" db="EMBL/GenBank/DDBJ databases">
        <title>Genomic Encyclopedia of Type Strains, Phase IV (KMG-IV): sequencing the most valuable type-strain genomes for metagenomic binning, comparative biology and taxonomic classification.</title>
        <authorList>
            <person name="Goeker M."/>
        </authorList>
    </citation>
    <scope>NUCLEOTIDE SEQUENCE [LARGE SCALE GENOMIC DNA]</scope>
    <source>
        <strain evidence="7 8">DSM 25287</strain>
    </source>
</reference>
<dbReference type="InterPro" id="IPR039567">
    <property type="entry name" value="Gly-zipper"/>
</dbReference>
<dbReference type="OrthoDB" id="9782229at2"/>
<dbReference type="PRINTS" id="PR01021">
    <property type="entry name" value="OMPADOMAIN"/>
</dbReference>